<dbReference type="PROSITE" id="PS00409">
    <property type="entry name" value="PROKAR_NTER_METHYL"/>
    <property type="match status" value="1"/>
</dbReference>
<organism evidence="3 6">
    <name type="scientific">Enterobacter bugandensis</name>
    <dbReference type="NCBI Taxonomy" id="881260"/>
    <lineage>
        <taxon>Bacteria</taxon>
        <taxon>Pseudomonadati</taxon>
        <taxon>Pseudomonadota</taxon>
        <taxon>Gammaproteobacteria</taxon>
        <taxon>Enterobacterales</taxon>
        <taxon>Enterobacteriaceae</taxon>
        <taxon>Enterobacter</taxon>
    </lineage>
</organism>
<dbReference type="SUPFAM" id="SSF54523">
    <property type="entry name" value="Pili subunits"/>
    <property type="match status" value="1"/>
</dbReference>
<dbReference type="GO" id="GO:0016020">
    <property type="term" value="C:membrane"/>
    <property type="evidence" value="ECO:0007669"/>
    <property type="project" value="UniProtKB-SubCell"/>
</dbReference>
<reference evidence="3 6" key="1">
    <citation type="submission" date="2016-03" db="EMBL/GenBank/DDBJ databases">
        <authorList>
            <consortium name="Pathogen Informatics"/>
        </authorList>
    </citation>
    <scope>NUCLEOTIDE SEQUENCE [LARGE SCALE GENOMIC DNA]</scope>
    <source>
        <strain evidence="6">e1527</strain>
        <strain evidence="3">E1527</strain>
    </source>
</reference>
<dbReference type="EMBL" id="POUR01000001">
    <property type="protein sequence ID" value="PNF67668.1"/>
    <property type="molecule type" value="Genomic_DNA"/>
</dbReference>
<dbReference type="GO" id="GO:0015627">
    <property type="term" value="C:type II protein secretion system complex"/>
    <property type="evidence" value="ECO:0007669"/>
    <property type="project" value="InterPro"/>
</dbReference>
<sequence length="158" mass="17589">MQRQRGFTLIEMIVTLALLATLAAAAAPLMRNYHQRQQETQLRESLRTLRDAIDRYHQASVDGIIEKKTSESGYPPTLKSLVEGVRDKTSPTGAMIYFLRHIPRDPMCDCEGKNDEETWRLRASTQPPGDFSGGGKDVFDVSSTSTASGLNGVPYAQW</sequence>
<dbReference type="EMBL" id="JAOCAP010000010">
    <property type="protein sequence ID" value="MDH1320218.1"/>
    <property type="molecule type" value="Genomic_DNA"/>
</dbReference>
<keyword evidence="2" id="KW-0488">Methylation</keyword>
<dbReference type="PRINTS" id="PR00813">
    <property type="entry name" value="BCTERIALGSPG"/>
</dbReference>
<proteinExistence type="predicted"/>
<dbReference type="NCBIfam" id="TIGR02532">
    <property type="entry name" value="IV_pilin_GFxxxE"/>
    <property type="match status" value="1"/>
</dbReference>
<evidence type="ECO:0000256" key="2">
    <source>
        <dbReference type="ARBA" id="ARBA00022481"/>
    </source>
</evidence>
<evidence type="ECO:0000256" key="1">
    <source>
        <dbReference type="ARBA" id="ARBA00004167"/>
    </source>
</evidence>
<dbReference type="AlphaFoldDB" id="A0A2J7RVB2"/>
<reference evidence="5 7" key="2">
    <citation type="submission" date="2018-01" db="EMBL/GenBank/DDBJ databases">
        <title>Multi-drug resistant Enterobacter species isolated from the International Space Station and comparative genomic analyses with human pathogenic strains.</title>
        <authorList>
            <person name="Singh N.K."/>
            <person name="Bezdan D."/>
            <person name="McIntyre A."/>
            <person name="Sielaff A.C."/>
            <person name="Wheeler K."/>
            <person name="Mason C."/>
            <person name="Venkateswaran K."/>
        </authorList>
    </citation>
    <scope>NUCLEOTIDE SEQUENCE [LARGE SCALE GENOMIC DNA]</scope>
    <source>
        <strain evidence="5 7">IF2SW-P2</strain>
    </source>
</reference>
<accession>A0A2J7RVB2</accession>
<gene>
    <name evidence="3" type="primary">pulG_2</name>
    <name evidence="5" type="ORF">C1167_06830</name>
    <name evidence="4" type="ORF">N5C39_17775</name>
    <name evidence="3" type="ORF">SAMEA2273372_03524</name>
</gene>
<evidence type="ECO:0000313" key="5">
    <source>
        <dbReference type="EMBL" id="PNF67668.1"/>
    </source>
</evidence>
<dbReference type="OrthoDB" id="9790526at2"/>
<dbReference type="GO" id="GO:0015628">
    <property type="term" value="P:protein secretion by the type II secretion system"/>
    <property type="evidence" value="ECO:0007669"/>
    <property type="project" value="InterPro"/>
</dbReference>
<evidence type="ECO:0000313" key="6">
    <source>
        <dbReference type="Proteomes" id="UP000076063"/>
    </source>
</evidence>
<dbReference type="Proteomes" id="UP000076063">
    <property type="component" value="Unassembled WGS sequence"/>
</dbReference>
<dbReference type="InterPro" id="IPR045584">
    <property type="entry name" value="Pilin-like"/>
</dbReference>
<dbReference type="RefSeq" id="WP_028012053.1">
    <property type="nucleotide sequence ID" value="NZ_AP022508.1"/>
</dbReference>
<dbReference type="Proteomes" id="UP001158416">
    <property type="component" value="Unassembled WGS sequence"/>
</dbReference>
<dbReference type="InterPro" id="IPR000983">
    <property type="entry name" value="Bac_GSPG_pilin"/>
</dbReference>
<dbReference type="Proteomes" id="UP000236063">
    <property type="component" value="Unassembled WGS sequence"/>
</dbReference>
<accession>A0A167ID75</accession>
<comment type="caution">
    <text evidence="3">The sequence shown here is derived from an EMBL/GenBank/DDBJ whole genome shotgun (WGS) entry which is preliminary data.</text>
</comment>
<dbReference type="Gene3D" id="3.30.700.10">
    <property type="entry name" value="Glycoprotein, Type 4 Pilin"/>
    <property type="match status" value="1"/>
</dbReference>
<evidence type="ECO:0000313" key="4">
    <source>
        <dbReference type="EMBL" id="MDH1320218.1"/>
    </source>
</evidence>
<reference evidence="4" key="3">
    <citation type="submission" date="2022-09" db="EMBL/GenBank/DDBJ databases">
        <title>Intensive care unit water sources are persistently colonized with multi-drug resistant bacteria and are the site of extensive horizontal gene transfer of antibiotic resistance genes.</title>
        <authorList>
            <person name="Diorio-Toth L."/>
        </authorList>
    </citation>
    <scope>NUCLEOTIDE SEQUENCE</scope>
    <source>
        <strain evidence="4">GD03936</strain>
    </source>
</reference>
<dbReference type="Pfam" id="PF07963">
    <property type="entry name" value="N_methyl"/>
    <property type="match status" value="1"/>
</dbReference>
<dbReference type="InterPro" id="IPR012902">
    <property type="entry name" value="N_methyl_site"/>
</dbReference>
<dbReference type="GeneID" id="48572453"/>
<dbReference type="EMBL" id="FJZI01000008">
    <property type="protein sequence ID" value="CZX88927.1"/>
    <property type="molecule type" value="Genomic_DNA"/>
</dbReference>
<comment type="subcellular location">
    <subcellularLocation>
        <location evidence="1">Membrane</location>
        <topology evidence="1">Single-pass membrane protein</topology>
    </subcellularLocation>
</comment>
<keyword evidence="7" id="KW-1185">Reference proteome</keyword>
<name>A0A2J7RVB2_9ENTR</name>
<protein>
    <submittedName>
        <fullName evidence="3">Major pilin subunit</fullName>
    </submittedName>
    <submittedName>
        <fullName evidence="4">Type II secretion system GspH family protein</fullName>
    </submittedName>
    <submittedName>
        <fullName evidence="5">Type II secretion system protein</fullName>
    </submittedName>
</protein>
<evidence type="ECO:0000313" key="7">
    <source>
        <dbReference type="Proteomes" id="UP000236063"/>
    </source>
</evidence>
<evidence type="ECO:0000313" key="3">
    <source>
        <dbReference type="EMBL" id="CZX88927.1"/>
    </source>
</evidence>